<feature type="compositionally biased region" description="Polar residues" evidence="1">
    <location>
        <begin position="19"/>
        <end position="28"/>
    </location>
</feature>
<evidence type="ECO:0000313" key="3">
    <source>
        <dbReference type="Proteomes" id="UP000286954"/>
    </source>
</evidence>
<protein>
    <submittedName>
        <fullName evidence="2">Uncharacterized protein</fullName>
    </submittedName>
</protein>
<reference evidence="2 3" key="1">
    <citation type="submission" date="2016-12" db="EMBL/GenBank/DDBJ databases">
        <title>The genome of dimorphic prosthecate Glycocaulis alkaliphilus 6b-8t, isolated from crude oil dictates its adaptability in petroleum environments.</title>
        <authorList>
            <person name="Wu X.-L."/>
            <person name="Geng S."/>
        </authorList>
    </citation>
    <scope>NUCLEOTIDE SEQUENCE [LARGE SCALE GENOMIC DNA]</scope>
    <source>
        <strain evidence="2 3">6B-8</strain>
    </source>
</reference>
<dbReference type="Proteomes" id="UP000286954">
    <property type="component" value="Chromosome"/>
</dbReference>
<accession>A0A3T0EBL4</accession>
<gene>
    <name evidence="2" type="ORF">X907_2159</name>
</gene>
<evidence type="ECO:0000313" key="2">
    <source>
        <dbReference type="EMBL" id="AZU04680.1"/>
    </source>
</evidence>
<dbReference type="EMBL" id="CP018911">
    <property type="protein sequence ID" value="AZU04680.1"/>
    <property type="molecule type" value="Genomic_DNA"/>
</dbReference>
<organism evidence="2 3">
    <name type="scientific">Glycocaulis alkaliphilus</name>
    <dbReference type="NCBI Taxonomy" id="1434191"/>
    <lineage>
        <taxon>Bacteria</taxon>
        <taxon>Pseudomonadati</taxon>
        <taxon>Pseudomonadota</taxon>
        <taxon>Alphaproteobacteria</taxon>
        <taxon>Maricaulales</taxon>
        <taxon>Maricaulaceae</taxon>
        <taxon>Glycocaulis</taxon>
    </lineage>
</organism>
<keyword evidence="3" id="KW-1185">Reference proteome</keyword>
<evidence type="ECO:0000256" key="1">
    <source>
        <dbReference type="SAM" id="MobiDB-lite"/>
    </source>
</evidence>
<dbReference type="AlphaFoldDB" id="A0A3T0EBL4"/>
<proteinExistence type="predicted"/>
<dbReference type="KEGG" id="gak:X907_2159"/>
<name>A0A3T0EBL4_9PROT</name>
<sequence length="43" mass="5068">MMMPGGRTAPARWMNRTVNEQPDLQTRPNFPEHLARGQFRKSR</sequence>
<feature type="region of interest" description="Disordered" evidence="1">
    <location>
        <begin position="19"/>
        <end position="43"/>
    </location>
</feature>